<evidence type="ECO:0000313" key="3">
    <source>
        <dbReference type="Proteomes" id="UP001178507"/>
    </source>
</evidence>
<evidence type="ECO:0000256" key="1">
    <source>
        <dbReference type="SAM" id="MobiDB-lite"/>
    </source>
</evidence>
<feature type="compositionally biased region" description="Low complexity" evidence="1">
    <location>
        <begin position="421"/>
        <end position="434"/>
    </location>
</feature>
<proteinExistence type="predicted"/>
<organism evidence="2 3">
    <name type="scientific">Effrenium voratum</name>
    <dbReference type="NCBI Taxonomy" id="2562239"/>
    <lineage>
        <taxon>Eukaryota</taxon>
        <taxon>Sar</taxon>
        <taxon>Alveolata</taxon>
        <taxon>Dinophyceae</taxon>
        <taxon>Suessiales</taxon>
        <taxon>Symbiodiniaceae</taxon>
        <taxon>Effrenium</taxon>
    </lineage>
</organism>
<protein>
    <submittedName>
        <fullName evidence="2">Uncharacterized protein</fullName>
    </submittedName>
</protein>
<dbReference type="EMBL" id="CAUJNA010001668">
    <property type="protein sequence ID" value="CAJ1388339.1"/>
    <property type="molecule type" value="Genomic_DNA"/>
</dbReference>
<keyword evidence="3" id="KW-1185">Reference proteome</keyword>
<feature type="region of interest" description="Disordered" evidence="1">
    <location>
        <begin position="407"/>
        <end position="434"/>
    </location>
</feature>
<dbReference type="Proteomes" id="UP001178507">
    <property type="component" value="Unassembled WGS sequence"/>
</dbReference>
<reference evidence="2" key="1">
    <citation type="submission" date="2023-08" db="EMBL/GenBank/DDBJ databases">
        <authorList>
            <person name="Chen Y."/>
            <person name="Shah S."/>
            <person name="Dougan E. K."/>
            <person name="Thang M."/>
            <person name="Chan C."/>
        </authorList>
    </citation>
    <scope>NUCLEOTIDE SEQUENCE</scope>
</reference>
<sequence length="473" mass="51763">MVLDHLWLSRPSSFWAVKCAPGFQCVSKLTSFPPGHDGIYHQEHGVKSMEPTDPDRFRDWLQTYEAARGKLSPAGKCKDDGSPAEEQGYCFSASGFEAGPGQPCQEPDECLCVKADSPYGKLSLGHTRLENEEGKELLEGTYQVQEVTKCDVCEDLSFDRRHCQECENCVFKTKTLEGELVEGCWPKDGGSARRTHLLGKGDRIFLHGMPVEMKDMTIVPHYNMWDPGEAADPVGDEDSREVEDQLATANLQGPRMPYQSRREPLSRDGWLTFYKNVAPRVQQEMDKVAQNTIEAGEKAGRAACEHKLGHRLGADIPGRIEKAAAVQNACLQMQETANRIAVADANTGFARIGGIKCTMNDRVSEPGECDYLNCYATNARFKKAILALKKRNDECYEATQDSEANTCLPGEGQAQKELKGPRLPKGAAAPKGAAKPLSAEALGAEAAKESGLPVMLAAPVAGRRKGVRRGAFL</sequence>
<dbReference type="AlphaFoldDB" id="A0AA36IIT1"/>
<accession>A0AA36IIT1</accession>
<gene>
    <name evidence="2" type="ORF">EVOR1521_LOCUS14233</name>
</gene>
<comment type="caution">
    <text evidence="2">The sequence shown here is derived from an EMBL/GenBank/DDBJ whole genome shotgun (WGS) entry which is preliminary data.</text>
</comment>
<evidence type="ECO:0000313" key="2">
    <source>
        <dbReference type="EMBL" id="CAJ1388339.1"/>
    </source>
</evidence>
<name>A0AA36IIT1_9DINO</name>